<dbReference type="EMBL" id="LT594323">
    <property type="protein sequence ID" value="SBT38431.1"/>
    <property type="molecule type" value="Genomic_DNA"/>
</dbReference>
<accession>A0A1A8Z3D1</accession>
<evidence type="ECO:0000313" key="5">
    <source>
        <dbReference type="Proteomes" id="UP000199385"/>
    </source>
</evidence>
<name>A0A1A8Z3D1_9ACTN</name>
<feature type="compositionally biased region" description="Low complexity" evidence="1">
    <location>
        <begin position="88"/>
        <end position="103"/>
    </location>
</feature>
<dbReference type="STRING" id="261654.GA0070611_0547"/>
<dbReference type="OrthoDB" id="3381205at2"/>
<dbReference type="Proteomes" id="UP000199385">
    <property type="component" value="Chromosome I"/>
</dbReference>
<evidence type="ECO:0000256" key="2">
    <source>
        <dbReference type="SAM" id="SignalP"/>
    </source>
</evidence>
<feature type="domain" description="Septum formation-related" evidence="3">
    <location>
        <begin position="49"/>
        <end position="272"/>
    </location>
</feature>
<keyword evidence="5" id="KW-1185">Reference proteome</keyword>
<feature type="region of interest" description="Disordered" evidence="1">
    <location>
        <begin position="83"/>
        <end position="103"/>
    </location>
</feature>
<sequence>MRRWWTAAAVGAAAALALVGCGTPAGIDRNLTDDWPALPAAEAFTPQPGACHFGLQDVGYLSGYNPIDCAQPHRAETLHVGTLTGADAGRSSPPRAGSAGARAARVECDREVGKAIGADWHSGRLRVSVIFPSALGWGGGSRWFRCDAAEVSSLDDGNVVERSGSLRGALKPGSPLAYGCFEPKLVKDDIEEMRAIGCTAKHHAEFVGVYRFPDVSYADFRRSTARAHKGCLDLIATYAKLPKNSELQYRAGTIFYHPFEEEWTNGDRGVQCFLWLSDRALTRSVKGGGSKALPVR</sequence>
<evidence type="ECO:0000256" key="1">
    <source>
        <dbReference type="SAM" id="MobiDB-lite"/>
    </source>
</evidence>
<dbReference type="RefSeq" id="WP_091656783.1">
    <property type="nucleotide sequence ID" value="NZ_LT594323.1"/>
</dbReference>
<dbReference type="PROSITE" id="PS51257">
    <property type="entry name" value="PROKAR_LIPOPROTEIN"/>
    <property type="match status" value="1"/>
</dbReference>
<feature type="chain" id="PRO_5039544053" evidence="2">
    <location>
        <begin position="26"/>
        <end position="296"/>
    </location>
</feature>
<feature type="signal peptide" evidence="2">
    <location>
        <begin position="1"/>
        <end position="25"/>
    </location>
</feature>
<dbReference type="PATRIC" id="fig|261654.4.peg.552"/>
<reference evidence="5" key="1">
    <citation type="submission" date="2016-06" db="EMBL/GenBank/DDBJ databases">
        <authorList>
            <person name="Varghese N."/>
            <person name="Submissions Spin"/>
        </authorList>
    </citation>
    <scope>NUCLEOTIDE SEQUENCE [LARGE SCALE GENOMIC DNA]</scope>
    <source>
        <strain evidence="5">DSM 44815</strain>
    </source>
</reference>
<protein>
    <submittedName>
        <fullName evidence="4">Septum formation</fullName>
    </submittedName>
</protein>
<organism evidence="4 5">
    <name type="scientific">Micromonospora auratinigra</name>
    <dbReference type="NCBI Taxonomy" id="261654"/>
    <lineage>
        <taxon>Bacteria</taxon>
        <taxon>Bacillati</taxon>
        <taxon>Actinomycetota</taxon>
        <taxon>Actinomycetes</taxon>
        <taxon>Micromonosporales</taxon>
        <taxon>Micromonosporaceae</taxon>
        <taxon>Micromonospora</taxon>
    </lineage>
</organism>
<evidence type="ECO:0000259" key="3">
    <source>
        <dbReference type="Pfam" id="PF13845"/>
    </source>
</evidence>
<keyword evidence="2" id="KW-0732">Signal</keyword>
<evidence type="ECO:0000313" key="4">
    <source>
        <dbReference type="EMBL" id="SBT38431.1"/>
    </source>
</evidence>
<dbReference type="InterPro" id="IPR026004">
    <property type="entry name" value="Septum_form"/>
</dbReference>
<gene>
    <name evidence="4" type="ORF">GA0070611_0547</name>
</gene>
<dbReference type="AlphaFoldDB" id="A0A1A8Z3D1"/>
<proteinExistence type="predicted"/>
<dbReference type="Pfam" id="PF13845">
    <property type="entry name" value="Septum_form"/>
    <property type="match status" value="1"/>
</dbReference>